<feature type="domain" description="Protein YTP1-like C-terminal" evidence="5">
    <location>
        <begin position="283"/>
        <end position="586"/>
    </location>
</feature>
<evidence type="ECO:0008006" key="8">
    <source>
        <dbReference type="Google" id="ProtNLM"/>
    </source>
</evidence>
<dbReference type="Proteomes" id="UP001271007">
    <property type="component" value="Unassembled WGS sequence"/>
</dbReference>
<keyword evidence="7" id="KW-1185">Reference proteome</keyword>
<feature type="transmembrane region" description="Helical" evidence="2">
    <location>
        <begin position="495"/>
        <end position="515"/>
    </location>
</feature>
<sequence length="602" mass="66854">MRTSRILSVASAALLLGVLPLVVAYDDDGTDMKMDMGGNSAKVDPSTVSAAAAPPNYFRHAHYDAWIYAHIGTMILAWCFVLPLSLMLSVARSRYHLPGQVVFHIINGVAVFTGFVYNHSTPDLYKGNSHHPIGWVATSFTIVWTLMSFFVAYSEYKSKRQSAEHPSVSTQAMAEHNRWQMYSDHTSGRSSRDSGHGTECNSPSLWGSRHHSQDSIRQKLEVPESPAFDHDQDDTPAENNGLLGNNRVDRFISISVRRFSTPSASKAVRFSQIVLEKLLLLIGFLALATGFVVWGGLFRGREVFSGAAHFVKGAIFFWYGILTLGRWMGAFCEFGWAWNIRPAHPLVARWKTRIPSAEFTESFVIWLYGTSNVFMEHMDGKTWSHKDFEHVSITLLFFGGGLLGMVIESPWARELANTTVALQREEEVEGGAEGTSHFHASRPAAQSPSEELWELPKTYRIPMNPMPGLVIMLLGIMMSSHHQESMVSTMMHSQWGTLFCGFAMARAVTYVLLYIQPPSSHYPSRPPSELVAAFCLTAGGLMFMFSARDSVNAIEAVGLDAMTVFTVTMGLAAVVLAWEIVCFALKGWAVRKERAGHVRALP</sequence>
<proteinExistence type="predicted"/>
<dbReference type="Pfam" id="PF10348">
    <property type="entry name" value="DUF2427"/>
    <property type="match status" value="1"/>
</dbReference>
<feature type="transmembrane region" description="Helical" evidence="2">
    <location>
        <begin position="278"/>
        <end position="297"/>
    </location>
</feature>
<evidence type="ECO:0000256" key="1">
    <source>
        <dbReference type="SAM" id="MobiDB-lite"/>
    </source>
</evidence>
<evidence type="ECO:0000256" key="2">
    <source>
        <dbReference type="SAM" id="Phobius"/>
    </source>
</evidence>
<feature type="compositionally biased region" description="Basic and acidic residues" evidence="1">
    <location>
        <begin position="186"/>
        <end position="196"/>
    </location>
</feature>
<feature type="transmembrane region" description="Helical" evidence="2">
    <location>
        <begin position="527"/>
        <end position="545"/>
    </location>
</feature>
<evidence type="ECO:0000256" key="3">
    <source>
        <dbReference type="SAM" id="SignalP"/>
    </source>
</evidence>
<feature type="transmembrane region" description="Helical" evidence="2">
    <location>
        <begin position="65"/>
        <end position="89"/>
    </location>
</feature>
<dbReference type="PANTHER" id="PTHR31685:SF3">
    <property type="entry name" value="INTEGRAL MEMBRANE PROTEIN (AFU_ORTHOLOGUE AFUA_6G12730)"/>
    <property type="match status" value="1"/>
</dbReference>
<name>A0AAJ0D998_9PEZI</name>
<comment type="caution">
    <text evidence="6">The sequence shown here is derived from an EMBL/GenBank/DDBJ whole genome shotgun (WGS) entry which is preliminary data.</text>
</comment>
<feature type="transmembrane region" description="Helical" evidence="2">
    <location>
        <begin position="359"/>
        <end position="378"/>
    </location>
</feature>
<feature type="domain" description="DUF2427" evidence="4">
    <location>
        <begin position="54"/>
        <end position="152"/>
    </location>
</feature>
<dbReference type="InterPro" id="IPR018825">
    <property type="entry name" value="DUF2427"/>
</dbReference>
<evidence type="ECO:0000313" key="6">
    <source>
        <dbReference type="EMBL" id="KAK3049598.1"/>
    </source>
</evidence>
<feature type="transmembrane region" description="Helical" evidence="2">
    <location>
        <begin position="101"/>
        <end position="120"/>
    </location>
</feature>
<feature type="transmembrane region" description="Helical" evidence="2">
    <location>
        <begin position="565"/>
        <end position="585"/>
    </location>
</feature>
<dbReference type="AlphaFoldDB" id="A0AAJ0D998"/>
<feature type="signal peptide" evidence="3">
    <location>
        <begin position="1"/>
        <end position="24"/>
    </location>
</feature>
<organism evidence="6 7">
    <name type="scientific">Extremus antarcticus</name>
    <dbReference type="NCBI Taxonomy" id="702011"/>
    <lineage>
        <taxon>Eukaryota</taxon>
        <taxon>Fungi</taxon>
        <taxon>Dikarya</taxon>
        <taxon>Ascomycota</taxon>
        <taxon>Pezizomycotina</taxon>
        <taxon>Dothideomycetes</taxon>
        <taxon>Dothideomycetidae</taxon>
        <taxon>Mycosphaerellales</taxon>
        <taxon>Extremaceae</taxon>
        <taxon>Extremus</taxon>
    </lineage>
</organism>
<evidence type="ECO:0000259" key="5">
    <source>
        <dbReference type="Pfam" id="PF10355"/>
    </source>
</evidence>
<dbReference type="Pfam" id="PF10355">
    <property type="entry name" value="Ytp1"/>
    <property type="match status" value="1"/>
</dbReference>
<keyword evidence="2" id="KW-1133">Transmembrane helix</keyword>
<feature type="chain" id="PRO_5042549812" description="Integral membrane protein" evidence="3">
    <location>
        <begin position="25"/>
        <end position="602"/>
    </location>
</feature>
<keyword evidence="2" id="KW-0472">Membrane</keyword>
<dbReference type="PANTHER" id="PTHR31685">
    <property type="entry name" value="INTEGRAL MEMBRANE PROTEIN (AFU_ORTHOLOGUE AFUA_6G12730)-RELATED"/>
    <property type="match status" value="1"/>
</dbReference>
<evidence type="ECO:0000313" key="7">
    <source>
        <dbReference type="Proteomes" id="UP001271007"/>
    </source>
</evidence>
<feature type="transmembrane region" description="Helical" evidence="2">
    <location>
        <begin position="317"/>
        <end position="338"/>
    </location>
</feature>
<keyword evidence="3" id="KW-0732">Signal</keyword>
<dbReference type="EMBL" id="JAWDJX010000038">
    <property type="protein sequence ID" value="KAK3049598.1"/>
    <property type="molecule type" value="Genomic_DNA"/>
</dbReference>
<feature type="transmembrane region" description="Helical" evidence="2">
    <location>
        <begin position="466"/>
        <end position="483"/>
    </location>
</feature>
<protein>
    <recommendedName>
        <fullName evidence="8">Integral membrane protein</fullName>
    </recommendedName>
</protein>
<feature type="transmembrane region" description="Helical" evidence="2">
    <location>
        <begin position="132"/>
        <end position="153"/>
    </location>
</feature>
<keyword evidence="2" id="KW-0812">Transmembrane</keyword>
<reference evidence="6" key="1">
    <citation type="submission" date="2023-04" db="EMBL/GenBank/DDBJ databases">
        <title>Black Yeasts Isolated from many extreme environments.</title>
        <authorList>
            <person name="Coleine C."/>
            <person name="Stajich J.E."/>
            <person name="Selbmann L."/>
        </authorList>
    </citation>
    <scope>NUCLEOTIDE SEQUENCE</scope>
    <source>
        <strain evidence="6">CCFEE 5312</strain>
    </source>
</reference>
<evidence type="ECO:0000259" key="4">
    <source>
        <dbReference type="Pfam" id="PF10348"/>
    </source>
</evidence>
<dbReference type="InterPro" id="IPR018827">
    <property type="entry name" value="YTP1_C"/>
</dbReference>
<feature type="transmembrane region" description="Helical" evidence="2">
    <location>
        <begin position="390"/>
        <end position="407"/>
    </location>
</feature>
<accession>A0AAJ0D998</accession>
<gene>
    <name evidence="6" type="ORF">LTR09_009019</name>
</gene>
<feature type="region of interest" description="Disordered" evidence="1">
    <location>
        <begin position="182"/>
        <end position="211"/>
    </location>
</feature>